<sequence>MSESGSVHVGVDIGGTKVLAAEVSPAGEVLRTAHRSTPGRRVELELVEDALTEAVTEVAAGRPVAGVGLAAAGFVDAAGERVMFAPHLPWRGEPTLSRLSERWGTRVALDNDANCAALAELELGAARGVDSALLITLGTGIGGAVVLDGRVVRGRNGMAGEFGHMQVVPGGLPCECGLTGCWEQYSSGNALVAFVRARVETEEYAGCALDELAAGDPLKITGPAVTAAAARGDALALAAYESVGSWLGVGMAGLVAAFDPELLVVGGGVSTAGDLLLGPARTALEASLVGRHHRDVPRIVTTAFGAEAGVVGASILARRLTSSPGRDQT</sequence>
<gene>
    <name evidence="2" type="ORF">BJ988_001134</name>
</gene>
<dbReference type="EMBL" id="JACBZR010000001">
    <property type="protein sequence ID" value="NYI76486.1"/>
    <property type="molecule type" value="Genomic_DNA"/>
</dbReference>
<name>A0A7Z0DJQ7_9ACTN</name>
<reference evidence="2 3" key="1">
    <citation type="submission" date="2020-07" db="EMBL/GenBank/DDBJ databases">
        <title>Sequencing the genomes of 1000 actinobacteria strains.</title>
        <authorList>
            <person name="Klenk H.-P."/>
        </authorList>
    </citation>
    <scope>NUCLEOTIDE SEQUENCE [LARGE SCALE GENOMIC DNA]</scope>
    <source>
        <strain evidence="2 3">DSM 26487</strain>
    </source>
</reference>
<dbReference type="SUPFAM" id="SSF53067">
    <property type="entry name" value="Actin-like ATPase domain"/>
    <property type="match status" value="1"/>
</dbReference>
<dbReference type="GO" id="GO:0004340">
    <property type="term" value="F:glucokinase activity"/>
    <property type="evidence" value="ECO:0007669"/>
    <property type="project" value="UniProtKB-EC"/>
</dbReference>
<evidence type="ECO:0000313" key="3">
    <source>
        <dbReference type="Proteomes" id="UP000564496"/>
    </source>
</evidence>
<dbReference type="AlphaFoldDB" id="A0A7Z0DJQ7"/>
<keyword evidence="2" id="KW-0418">Kinase</keyword>
<evidence type="ECO:0000313" key="2">
    <source>
        <dbReference type="EMBL" id="NYI76486.1"/>
    </source>
</evidence>
<keyword evidence="2" id="KW-0808">Transferase</keyword>
<dbReference type="RefSeq" id="WP_179657125.1">
    <property type="nucleotide sequence ID" value="NZ_JACBZR010000001.1"/>
</dbReference>
<dbReference type="EC" id="2.7.1.2" evidence="2"/>
<protein>
    <submittedName>
        <fullName evidence="2">Glucokinase</fullName>
        <ecNumber evidence="2">2.7.1.2</ecNumber>
    </submittedName>
</protein>
<comment type="caution">
    <text evidence="2">The sequence shown here is derived from an EMBL/GenBank/DDBJ whole genome shotgun (WGS) entry which is preliminary data.</text>
</comment>
<dbReference type="PANTHER" id="PTHR18964:SF173">
    <property type="entry name" value="GLUCOKINASE"/>
    <property type="match status" value="1"/>
</dbReference>
<dbReference type="InterPro" id="IPR043129">
    <property type="entry name" value="ATPase_NBD"/>
</dbReference>
<dbReference type="InterPro" id="IPR000600">
    <property type="entry name" value="ROK"/>
</dbReference>
<dbReference type="PROSITE" id="PS01125">
    <property type="entry name" value="ROK"/>
    <property type="match status" value="1"/>
</dbReference>
<dbReference type="Proteomes" id="UP000564496">
    <property type="component" value="Unassembled WGS sequence"/>
</dbReference>
<dbReference type="Pfam" id="PF00480">
    <property type="entry name" value="ROK"/>
    <property type="match status" value="1"/>
</dbReference>
<evidence type="ECO:0000256" key="1">
    <source>
        <dbReference type="ARBA" id="ARBA00006479"/>
    </source>
</evidence>
<organism evidence="2 3">
    <name type="scientific">Nocardioides panzhihuensis</name>
    <dbReference type="NCBI Taxonomy" id="860243"/>
    <lineage>
        <taxon>Bacteria</taxon>
        <taxon>Bacillati</taxon>
        <taxon>Actinomycetota</taxon>
        <taxon>Actinomycetes</taxon>
        <taxon>Propionibacteriales</taxon>
        <taxon>Nocardioidaceae</taxon>
        <taxon>Nocardioides</taxon>
    </lineage>
</organism>
<comment type="similarity">
    <text evidence="1">Belongs to the ROK (NagC/XylR) family.</text>
</comment>
<keyword evidence="3" id="KW-1185">Reference proteome</keyword>
<dbReference type="InterPro" id="IPR049874">
    <property type="entry name" value="ROK_cs"/>
</dbReference>
<accession>A0A7Z0DJQ7</accession>
<dbReference type="Gene3D" id="3.30.420.40">
    <property type="match status" value="2"/>
</dbReference>
<dbReference type="PANTHER" id="PTHR18964">
    <property type="entry name" value="ROK (REPRESSOR, ORF, KINASE) FAMILY"/>
    <property type="match status" value="1"/>
</dbReference>
<proteinExistence type="inferred from homology"/>